<keyword evidence="1" id="KW-0229">DNA integration</keyword>
<keyword evidence="3" id="KW-0233">DNA recombination</keyword>
<dbReference type="InterPro" id="IPR004107">
    <property type="entry name" value="Integrase_SAM-like_N"/>
</dbReference>
<evidence type="ECO:0000256" key="4">
    <source>
        <dbReference type="PROSITE-ProRule" id="PRU01248"/>
    </source>
</evidence>
<dbReference type="InterPro" id="IPR050090">
    <property type="entry name" value="Tyrosine_recombinase_XerCD"/>
</dbReference>
<accession>A0ABM8ADA3</accession>
<dbReference type="InterPro" id="IPR002104">
    <property type="entry name" value="Integrase_catalytic"/>
</dbReference>
<protein>
    <submittedName>
        <fullName evidence="7">Tyrosine recombinase XerC</fullName>
    </submittedName>
</protein>
<evidence type="ECO:0000256" key="1">
    <source>
        <dbReference type="ARBA" id="ARBA00022908"/>
    </source>
</evidence>
<evidence type="ECO:0000259" key="6">
    <source>
        <dbReference type="PROSITE" id="PS51900"/>
    </source>
</evidence>
<dbReference type="Gene3D" id="1.10.150.130">
    <property type="match status" value="1"/>
</dbReference>
<dbReference type="InterPro" id="IPR013762">
    <property type="entry name" value="Integrase-like_cat_sf"/>
</dbReference>
<dbReference type="SUPFAM" id="SSF56349">
    <property type="entry name" value="DNA breaking-rejoining enzymes"/>
    <property type="match status" value="1"/>
</dbReference>
<keyword evidence="8" id="KW-1185">Reference proteome</keyword>
<dbReference type="InterPro" id="IPR044068">
    <property type="entry name" value="CB"/>
</dbReference>
<dbReference type="PANTHER" id="PTHR30349:SF81">
    <property type="entry name" value="TYROSINE RECOMBINASE XERC"/>
    <property type="match status" value="1"/>
</dbReference>
<dbReference type="EMBL" id="AP026560">
    <property type="protein sequence ID" value="BDP41617.1"/>
    <property type="molecule type" value="Genomic_DNA"/>
</dbReference>
<keyword evidence="2 4" id="KW-0238">DNA-binding</keyword>
<dbReference type="InterPro" id="IPR011010">
    <property type="entry name" value="DNA_brk_join_enz"/>
</dbReference>
<dbReference type="PROSITE" id="PS51898">
    <property type="entry name" value="TYR_RECOMBINASE"/>
    <property type="match status" value="1"/>
</dbReference>
<name>A0ABM8ADA3_9DEIO</name>
<evidence type="ECO:0000313" key="7">
    <source>
        <dbReference type="EMBL" id="BDP41617.1"/>
    </source>
</evidence>
<evidence type="ECO:0000256" key="2">
    <source>
        <dbReference type="ARBA" id="ARBA00023125"/>
    </source>
</evidence>
<organism evidence="7 8">
    <name type="scientific">Deinococcus aetherius</name>
    <dbReference type="NCBI Taxonomy" id="200252"/>
    <lineage>
        <taxon>Bacteria</taxon>
        <taxon>Thermotogati</taxon>
        <taxon>Deinococcota</taxon>
        <taxon>Deinococci</taxon>
        <taxon>Deinococcales</taxon>
        <taxon>Deinococcaceae</taxon>
        <taxon>Deinococcus</taxon>
    </lineage>
</organism>
<dbReference type="Proteomes" id="UP001064971">
    <property type="component" value="Chromosome"/>
</dbReference>
<dbReference type="RefSeq" id="WP_264774359.1">
    <property type="nucleotide sequence ID" value="NZ_AP026560.1"/>
</dbReference>
<proteinExistence type="predicted"/>
<evidence type="ECO:0000256" key="3">
    <source>
        <dbReference type="ARBA" id="ARBA00023172"/>
    </source>
</evidence>
<dbReference type="Pfam" id="PF02899">
    <property type="entry name" value="Phage_int_SAM_1"/>
    <property type="match status" value="1"/>
</dbReference>
<dbReference type="Pfam" id="PF00589">
    <property type="entry name" value="Phage_integrase"/>
    <property type="match status" value="1"/>
</dbReference>
<sequence length="346" mass="37944">MSTEIVLRSRWSVPENRRREALRAAHGQDAEVLGELLEYHLRLKSRRAGVVSASTLRTYRLAVRDFLGFVGPPEAPRHALNQLDAEVIERYLIGLRGRGLEVGSVRTYLYGVRALFRALVWAGALSQDPAREVRAPHDATPAHAKKRAVGAPQLGRLFALPGELHGDDEVGRRDGVILTLGATLGLRASEIVGLDVADVNLGLGEVHVRHGKGGKARRVPLTRSAAQVLGRWLQAREALRVRGEVQDDQPGLLVSFRPSHFGARLSTRGLREIVNGYLAAAGLPPDMFGVHTLRRTAGTRLYRATRDLHVVSDILGHASVTTSAIYAKMDQGIRREALQKVEDDEP</sequence>
<gene>
    <name evidence="7" type="primary">xerC_1</name>
    <name evidence="7" type="ORF">DAETH_15860</name>
</gene>
<dbReference type="Gene3D" id="1.10.443.10">
    <property type="entry name" value="Intergrase catalytic core"/>
    <property type="match status" value="1"/>
</dbReference>
<evidence type="ECO:0000313" key="8">
    <source>
        <dbReference type="Proteomes" id="UP001064971"/>
    </source>
</evidence>
<reference evidence="7" key="1">
    <citation type="submission" date="2022-07" db="EMBL/GenBank/DDBJ databases">
        <title>Complete Genome Sequence of the Radioresistant Bacterium Deinococcus aetherius ST0316, Isolated from the Air Dust collected in Lower Stratosphere above Japan.</title>
        <authorList>
            <person name="Satoh K."/>
            <person name="Hagiwara K."/>
            <person name="Katsumata K."/>
            <person name="Kubo A."/>
            <person name="Yokobori S."/>
            <person name="Yamagishi A."/>
            <person name="Oono Y."/>
            <person name="Narumi I."/>
        </authorList>
    </citation>
    <scope>NUCLEOTIDE SEQUENCE</scope>
    <source>
        <strain evidence="7">ST0316</strain>
    </source>
</reference>
<dbReference type="InterPro" id="IPR010998">
    <property type="entry name" value="Integrase_recombinase_N"/>
</dbReference>
<feature type="domain" description="Core-binding (CB)" evidence="6">
    <location>
        <begin position="31"/>
        <end position="120"/>
    </location>
</feature>
<dbReference type="PROSITE" id="PS51900">
    <property type="entry name" value="CB"/>
    <property type="match status" value="1"/>
</dbReference>
<feature type="domain" description="Tyr recombinase" evidence="5">
    <location>
        <begin position="144"/>
        <end position="343"/>
    </location>
</feature>
<dbReference type="PANTHER" id="PTHR30349">
    <property type="entry name" value="PHAGE INTEGRASE-RELATED"/>
    <property type="match status" value="1"/>
</dbReference>
<evidence type="ECO:0000259" key="5">
    <source>
        <dbReference type="PROSITE" id="PS51898"/>
    </source>
</evidence>